<name>A0A9Q0MLA5_9DIPT</name>
<evidence type="ECO:0000259" key="8">
    <source>
        <dbReference type="PROSITE" id="PS50888"/>
    </source>
</evidence>
<dbReference type="OrthoDB" id="6085656at2759"/>
<keyword evidence="4" id="KW-0238">DNA-binding</keyword>
<keyword evidence="6" id="KW-0539">Nucleus</keyword>
<evidence type="ECO:0000256" key="4">
    <source>
        <dbReference type="ARBA" id="ARBA00023125"/>
    </source>
</evidence>
<dbReference type="Proteomes" id="UP001151699">
    <property type="component" value="Unassembled WGS sequence"/>
</dbReference>
<feature type="region of interest" description="Disordered" evidence="7">
    <location>
        <begin position="1"/>
        <end position="48"/>
    </location>
</feature>
<dbReference type="CDD" id="cd18913">
    <property type="entry name" value="bHLH-O_hairy_like"/>
    <property type="match status" value="1"/>
</dbReference>
<proteinExistence type="predicted"/>
<feature type="compositionally biased region" description="Basic and acidic residues" evidence="7">
    <location>
        <begin position="1"/>
        <end position="15"/>
    </location>
</feature>
<dbReference type="SUPFAM" id="SSF158457">
    <property type="entry name" value="Orange domain-like"/>
    <property type="match status" value="1"/>
</dbReference>
<dbReference type="PROSITE" id="PS50888">
    <property type="entry name" value="BHLH"/>
    <property type="match status" value="1"/>
</dbReference>
<evidence type="ECO:0000256" key="6">
    <source>
        <dbReference type="ARBA" id="ARBA00023242"/>
    </source>
</evidence>
<evidence type="ECO:0000256" key="5">
    <source>
        <dbReference type="ARBA" id="ARBA00023163"/>
    </source>
</evidence>
<dbReference type="InterPro" id="IPR036638">
    <property type="entry name" value="HLH_DNA-bd_sf"/>
</dbReference>
<feature type="region of interest" description="Disordered" evidence="7">
    <location>
        <begin position="379"/>
        <end position="408"/>
    </location>
</feature>
<dbReference type="InterPro" id="IPR011598">
    <property type="entry name" value="bHLH_dom"/>
</dbReference>
<keyword evidence="5" id="KW-0804">Transcription</keyword>
<dbReference type="PANTHER" id="PTHR10985">
    <property type="entry name" value="BASIC HELIX-LOOP-HELIX TRANSCRIPTION FACTOR, HES-RELATED"/>
    <property type="match status" value="1"/>
</dbReference>
<keyword evidence="2" id="KW-0217">Developmental protein</keyword>
<accession>A0A9Q0MLA5</accession>
<feature type="domain" description="Orange" evidence="9">
    <location>
        <begin position="115"/>
        <end position="148"/>
    </location>
</feature>
<gene>
    <name evidence="10" type="primary">dpn</name>
    <name evidence="10" type="ORF">Bhyg_16583</name>
</gene>
<evidence type="ECO:0000313" key="10">
    <source>
        <dbReference type="EMBL" id="KAJ6633736.1"/>
    </source>
</evidence>
<dbReference type="Gene3D" id="6.10.250.980">
    <property type="match status" value="1"/>
</dbReference>
<dbReference type="InterPro" id="IPR050370">
    <property type="entry name" value="HES_HEY"/>
</dbReference>
<dbReference type="GO" id="GO:0046983">
    <property type="term" value="F:protein dimerization activity"/>
    <property type="evidence" value="ECO:0007669"/>
    <property type="project" value="InterPro"/>
</dbReference>
<evidence type="ECO:0000256" key="3">
    <source>
        <dbReference type="ARBA" id="ARBA00023015"/>
    </source>
</evidence>
<dbReference type="PROSITE" id="PS51054">
    <property type="entry name" value="ORANGE"/>
    <property type="match status" value="1"/>
</dbReference>
<feature type="domain" description="BHLH" evidence="8">
    <location>
        <begin position="39"/>
        <end position="96"/>
    </location>
</feature>
<comment type="subcellular location">
    <subcellularLocation>
        <location evidence="1">Nucleus</location>
    </subcellularLocation>
</comment>
<evidence type="ECO:0000256" key="2">
    <source>
        <dbReference type="ARBA" id="ARBA00022473"/>
    </source>
</evidence>
<dbReference type="SMART" id="SM00353">
    <property type="entry name" value="HLH"/>
    <property type="match status" value="1"/>
</dbReference>
<keyword evidence="3" id="KW-0805">Transcription regulation</keyword>
<sequence length="408" mass="45201">MITPVDHDNNMDERNNNFLNATNHTNEPQHNSGLTKAELRKSNKPIMEKKRRARINHCLNELKTLILDAMKKDPARHTKLEKADILEMTVKHLQTIQRNQIAIAVHNDPSVIHKFKAGFSDCTDEVSRYINRMEGVDSGVKTRLINHLNNCVGAPAQITPYTHLTAGNSYRSSGNVLGNNSILPNPSPIAMPQDVNNNGRIQVGGMQLIPSRLPTGELALVMPNSSNLSYFPSSNFTPQNPVELNITVPRISAFNSVAKQRTKRLSNSPPLSPTSSITSCDESMNATEYQTVTPPLQTASNFVNIFPTPPSGGSIELTLNPTITLQQPHVTSTSELVKIKPLAVITNINSNRSADVNFLNKKRSYPFDTNEDCNGCPSKMFKSEEPEQKPFAGNEKQDLGSGDMWRPW</sequence>
<dbReference type="Pfam" id="PF07527">
    <property type="entry name" value="Hairy_orange"/>
    <property type="match status" value="1"/>
</dbReference>
<dbReference type="GO" id="GO:0006355">
    <property type="term" value="P:regulation of DNA-templated transcription"/>
    <property type="evidence" value="ECO:0007669"/>
    <property type="project" value="InterPro"/>
</dbReference>
<dbReference type="SUPFAM" id="SSF47459">
    <property type="entry name" value="HLH, helix-loop-helix DNA-binding domain"/>
    <property type="match status" value="1"/>
</dbReference>
<dbReference type="Pfam" id="PF00010">
    <property type="entry name" value="HLH"/>
    <property type="match status" value="1"/>
</dbReference>
<evidence type="ECO:0000313" key="11">
    <source>
        <dbReference type="Proteomes" id="UP001151699"/>
    </source>
</evidence>
<dbReference type="EMBL" id="WJQU01001768">
    <property type="protein sequence ID" value="KAJ6633736.1"/>
    <property type="molecule type" value="Genomic_DNA"/>
</dbReference>
<reference evidence="10" key="1">
    <citation type="submission" date="2022-07" db="EMBL/GenBank/DDBJ databases">
        <authorList>
            <person name="Trinca V."/>
            <person name="Uliana J.V.C."/>
            <person name="Torres T.T."/>
            <person name="Ward R.J."/>
            <person name="Monesi N."/>
        </authorList>
    </citation>
    <scope>NUCLEOTIDE SEQUENCE</scope>
    <source>
        <strain evidence="10">HSMRA1968</strain>
        <tissue evidence="10">Whole embryos</tissue>
    </source>
</reference>
<evidence type="ECO:0000259" key="9">
    <source>
        <dbReference type="PROSITE" id="PS51054"/>
    </source>
</evidence>
<feature type="compositionally biased region" description="Low complexity" evidence="7">
    <location>
        <begin position="16"/>
        <end position="26"/>
    </location>
</feature>
<organism evidence="10 11">
    <name type="scientific">Pseudolycoriella hygida</name>
    <dbReference type="NCBI Taxonomy" id="35572"/>
    <lineage>
        <taxon>Eukaryota</taxon>
        <taxon>Metazoa</taxon>
        <taxon>Ecdysozoa</taxon>
        <taxon>Arthropoda</taxon>
        <taxon>Hexapoda</taxon>
        <taxon>Insecta</taxon>
        <taxon>Pterygota</taxon>
        <taxon>Neoptera</taxon>
        <taxon>Endopterygota</taxon>
        <taxon>Diptera</taxon>
        <taxon>Nematocera</taxon>
        <taxon>Sciaroidea</taxon>
        <taxon>Sciaridae</taxon>
        <taxon>Pseudolycoriella</taxon>
    </lineage>
</organism>
<evidence type="ECO:0000256" key="1">
    <source>
        <dbReference type="ARBA" id="ARBA00004123"/>
    </source>
</evidence>
<dbReference type="GO" id="GO:1990837">
    <property type="term" value="F:sequence-specific double-stranded DNA binding"/>
    <property type="evidence" value="ECO:0007669"/>
    <property type="project" value="UniProtKB-ARBA"/>
</dbReference>
<dbReference type="FunFam" id="4.10.280.10:FF:000009">
    <property type="entry name" value="Transcription factor HES-1"/>
    <property type="match status" value="1"/>
</dbReference>
<comment type="caution">
    <text evidence="10">The sequence shown here is derived from an EMBL/GenBank/DDBJ whole genome shotgun (WGS) entry which is preliminary data.</text>
</comment>
<dbReference type="Gene3D" id="4.10.280.10">
    <property type="entry name" value="Helix-loop-helix DNA-binding domain"/>
    <property type="match status" value="1"/>
</dbReference>
<keyword evidence="11" id="KW-1185">Reference proteome</keyword>
<dbReference type="GO" id="GO:0005634">
    <property type="term" value="C:nucleus"/>
    <property type="evidence" value="ECO:0007669"/>
    <property type="project" value="UniProtKB-SubCell"/>
</dbReference>
<protein>
    <submittedName>
        <fullName evidence="10">Protein deadpan</fullName>
    </submittedName>
</protein>
<dbReference type="SMART" id="SM00511">
    <property type="entry name" value="ORANGE"/>
    <property type="match status" value="1"/>
</dbReference>
<dbReference type="AlphaFoldDB" id="A0A9Q0MLA5"/>
<evidence type="ECO:0000256" key="7">
    <source>
        <dbReference type="SAM" id="MobiDB-lite"/>
    </source>
</evidence>
<dbReference type="InterPro" id="IPR003650">
    <property type="entry name" value="Orange_dom"/>
</dbReference>